<dbReference type="AlphaFoldDB" id="A0A6A5BQK5"/>
<evidence type="ECO:0000313" key="5">
    <source>
        <dbReference type="Proteomes" id="UP000444721"/>
    </source>
</evidence>
<dbReference type="VEuPathDB" id="AmoebaDB:NfTy_083780"/>
<dbReference type="OrthoDB" id="10330694at2759"/>
<dbReference type="Proteomes" id="UP000444721">
    <property type="component" value="Unassembled WGS sequence"/>
</dbReference>
<dbReference type="InterPro" id="IPR027413">
    <property type="entry name" value="GROEL-like_equatorial_sf"/>
</dbReference>
<dbReference type="RefSeq" id="XP_044561221.1">
    <property type="nucleotide sequence ID" value="XM_044707818.1"/>
</dbReference>
<dbReference type="InterPro" id="IPR027410">
    <property type="entry name" value="TCP-1-like_intermed_sf"/>
</dbReference>
<evidence type="ECO:0000256" key="3">
    <source>
        <dbReference type="ARBA" id="ARBA00025467"/>
    </source>
</evidence>
<proteinExistence type="predicted"/>
<comment type="function">
    <text evidence="3">Implicated in mitochondrial protein import and macromolecular assembly. May facilitate the correct folding of imported proteins. May also prevent misfolding and promote the refolding and proper assembly of unfolded polypeptides generated under stress conditions in the mitochondrial matrix.</text>
</comment>
<evidence type="ECO:0000256" key="1">
    <source>
        <dbReference type="ARBA" id="ARBA00022946"/>
    </source>
</evidence>
<dbReference type="InterPro" id="IPR027409">
    <property type="entry name" value="GroEL-like_apical_dom_sf"/>
</dbReference>
<evidence type="ECO:0000256" key="2">
    <source>
        <dbReference type="ARBA" id="ARBA00023016"/>
    </source>
</evidence>
<protein>
    <submittedName>
        <fullName evidence="4">Uncharacterized protein</fullName>
    </submittedName>
</protein>
<sequence length="521" mass="60030">MLPSIHTPNHDQRHLCDGLWILYYHCVSSLSSFSSMEAHGVIQNTKFIIDDESTHFRKSNDSNSTNTTSLSRRQYNCTDSLITCRVEGYLQNVSLRHVFLLMLREKFLEEDYREKYLMSASAETVTLIGLIAKKCLRLLEEGFKSEEIIQALTVFCETCIQEIRSHSIAIKENEMYSFLDRIHKKAIQGENEPLRLATESLLALPLETFSRNGTTLSLFINNGRVNCYKFMGTGRKSFICHGLVLPVHFSNLSSVGFAVEGKCLFIEGHLMDSNVLNFVQENYIKIVFCSGEIAEPLRDLFTNHQICYMYHISQKDANKIFHICNIMPLPSIFLEELFSEEQHCAQISINPLEGFEHENIYHNSTDKYVTLLGKNFTRSVISCVICCSSLKVRLYEEKYWECMIFLWNCLKHKEYTANKLNTLTQCMQVMESYCETLERKSTLPPNTFHESLRDMIWIALSTSGLEYSKCTSVTQTICSGQPLESSDSMLENETDTFSLERMFEIVHNMFSIILNTDIVIK</sequence>
<dbReference type="Gene3D" id="1.10.560.10">
    <property type="entry name" value="GroEL-like equatorial domain"/>
    <property type="match status" value="1"/>
</dbReference>
<dbReference type="EMBL" id="VFQX01000037">
    <property type="protein sequence ID" value="KAF0976508.1"/>
    <property type="molecule type" value="Genomic_DNA"/>
</dbReference>
<keyword evidence="5" id="KW-1185">Reference proteome</keyword>
<keyword evidence="2" id="KW-0346">Stress response</keyword>
<gene>
    <name evidence="4" type="ORF">FDP41_004407</name>
</gene>
<name>A0A6A5BQK5_NAEFO</name>
<dbReference type="Gene3D" id="3.50.7.10">
    <property type="entry name" value="GroEL"/>
    <property type="match status" value="1"/>
</dbReference>
<comment type="caution">
    <text evidence="4">The sequence shown here is derived from an EMBL/GenBank/DDBJ whole genome shotgun (WGS) entry which is preliminary data.</text>
</comment>
<reference evidence="4 5" key="1">
    <citation type="journal article" date="2019" name="Sci. Rep.">
        <title>Nanopore sequencing improves the draft genome of the human pathogenic amoeba Naegleria fowleri.</title>
        <authorList>
            <person name="Liechti N."/>
            <person name="Schurch N."/>
            <person name="Bruggmann R."/>
            <person name="Wittwer M."/>
        </authorList>
    </citation>
    <scope>NUCLEOTIDE SEQUENCE [LARGE SCALE GENOMIC DNA]</scope>
    <source>
        <strain evidence="4 5">ATCC 30894</strain>
    </source>
</reference>
<dbReference type="VEuPathDB" id="AmoebaDB:NF0031870"/>
<organism evidence="4 5">
    <name type="scientific">Naegleria fowleri</name>
    <name type="common">Brain eating amoeba</name>
    <dbReference type="NCBI Taxonomy" id="5763"/>
    <lineage>
        <taxon>Eukaryota</taxon>
        <taxon>Discoba</taxon>
        <taxon>Heterolobosea</taxon>
        <taxon>Tetramitia</taxon>
        <taxon>Eutetramitia</taxon>
        <taxon>Vahlkampfiidae</taxon>
        <taxon>Naegleria</taxon>
    </lineage>
</organism>
<evidence type="ECO:0000313" key="4">
    <source>
        <dbReference type="EMBL" id="KAF0976508.1"/>
    </source>
</evidence>
<dbReference type="Gene3D" id="3.30.260.10">
    <property type="entry name" value="TCP-1-like chaperonin intermediate domain"/>
    <property type="match status" value="1"/>
</dbReference>
<keyword evidence="1" id="KW-0809">Transit peptide</keyword>
<accession>A0A6A5BQK5</accession>
<dbReference type="GeneID" id="68111625"/>
<dbReference type="VEuPathDB" id="AmoebaDB:FDP41_004407"/>